<evidence type="ECO:0000256" key="7">
    <source>
        <dbReference type="ARBA" id="ARBA00022842"/>
    </source>
</evidence>
<name>A0A7J4GU53_9ARCH</name>
<feature type="domain" description="Nudix hydrolase" evidence="12">
    <location>
        <begin position="61"/>
        <end position="206"/>
    </location>
</feature>
<comment type="similarity">
    <text evidence="3">Belongs to the IPP isomerase type 1 family.</text>
</comment>
<dbReference type="PIRSF" id="PIRSF018427">
    <property type="entry name" value="Isopntndiph_ism"/>
    <property type="match status" value="1"/>
</dbReference>
<dbReference type="Pfam" id="PF00293">
    <property type="entry name" value="NUDIX"/>
    <property type="match status" value="1"/>
</dbReference>
<keyword evidence="9" id="KW-0443">Lipid metabolism</keyword>
<protein>
    <recommendedName>
        <fullName evidence="4">isopentenyl-diphosphate Delta-isomerase</fullName>
        <ecNumber evidence="4">5.3.3.2</ecNumber>
    </recommendedName>
</protein>
<gene>
    <name evidence="13" type="primary">idi</name>
    <name evidence="13" type="ORF">EYQ70_01375</name>
</gene>
<dbReference type="PROSITE" id="PS51462">
    <property type="entry name" value="NUDIX"/>
    <property type="match status" value="1"/>
</dbReference>
<dbReference type="InterPro" id="IPR000086">
    <property type="entry name" value="NUDIX_hydrolase_dom"/>
</dbReference>
<keyword evidence="7" id="KW-0460">Magnesium</keyword>
<sequence length="237" mass="27265">MHCSFLIGPLIQSTMSEARPELLGYDQEQIKMMEEACILVDKEDNILGKDTKVNCHLGEGKLHRAFSVLLFNNSGKLLIQKRASEKITFPSIWANSCCSHPLHIDSEVNGIDGAKTAAKRKMEQELGIEPDEIKLEQLNYITKMVYKARADEKWVEHELDYIFAIKCDLDINPNIIEIEETKYVNLEELDSLFEDKKAEIGPWFKLIKENFLNDIWKALDNLGEIGDNKIHYMGNYE</sequence>
<dbReference type="PANTHER" id="PTHR10885">
    <property type="entry name" value="ISOPENTENYL-DIPHOSPHATE DELTA-ISOMERASE"/>
    <property type="match status" value="1"/>
</dbReference>
<dbReference type="CDD" id="cd02885">
    <property type="entry name" value="NUDIX_IPP_Isomerase"/>
    <property type="match status" value="1"/>
</dbReference>
<dbReference type="UniPathway" id="UPA00059">
    <property type="reaction ID" value="UER00104"/>
</dbReference>
<evidence type="ECO:0000256" key="6">
    <source>
        <dbReference type="ARBA" id="ARBA00022723"/>
    </source>
</evidence>
<dbReference type="GO" id="GO:0046872">
    <property type="term" value="F:metal ion binding"/>
    <property type="evidence" value="ECO:0007669"/>
    <property type="project" value="UniProtKB-KW"/>
</dbReference>
<dbReference type="InterPro" id="IPR011876">
    <property type="entry name" value="IsopentenylPP_isomerase_typ1"/>
</dbReference>
<evidence type="ECO:0000256" key="10">
    <source>
        <dbReference type="ARBA" id="ARBA00023229"/>
    </source>
</evidence>
<evidence type="ECO:0000259" key="12">
    <source>
        <dbReference type="PROSITE" id="PS51462"/>
    </source>
</evidence>
<dbReference type="EC" id="5.3.3.2" evidence="4"/>
<evidence type="ECO:0000256" key="2">
    <source>
        <dbReference type="ARBA" id="ARBA00004826"/>
    </source>
</evidence>
<evidence type="ECO:0000256" key="4">
    <source>
        <dbReference type="ARBA" id="ARBA00012057"/>
    </source>
</evidence>
<evidence type="ECO:0000256" key="1">
    <source>
        <dbReference type="ARBA" id="ARBA00001946"/>
    </source>
</evidence>
<keyword evidence="10" id="KW-0414">Isoprene biosynthesis</keyword>
<dbReference type="GO" id="GO:0004452">
    <property type="term" value="F:isopentenyl-diphosphate delta-isomerase activity"/>
    <property type="evidence" value="ECO:0007669"/>
    <property type="project" value="UniProtKB-EC"/>
</dbReference>
<dbReference type="SUPFAM" id="SSF55811">
    <property type="entry name" value="Nudix"/>
    <property type="match status" value="1"/>
</dbReference>
<dbReference type="EMBL" id="DUCX01000022">
    <property type="protein sequence ID" value="HIF37060.1"/>
    <property type="molecule type" value="Genomic_DNA"/>
</dbReference>
<evidence type="ECO:0000256" key="8">
    <source>
        <dbReference type="ARBA" id="ARBA00022955"/>
    </source>
</evidence>
<dbReference type="GO" id="GO:0006694">
    <property type="term" value="P:steroid biosynthetic process"/>
    <property type="evidence" value="ECO:0007669"/>
    <property type="project" value="UniProtKB-KW"/>
</dbReference>
<keyword evidence="11 13" id="KW-0413">Isomerase</keyword>
<dbReference type="FunFam" id="3.90.79.10:FF:000012">
    <property type="entry name" value="Isopentenyl-diphosphate Delta-isomerase 1"/>
    <property type="match status" value="1"/>
</dbReference>
<comment type="cofactor">
    <cofactor evidence="1">
        <name>Mg(2+)</name>
        <dbReference type="ChEBI" id="CHEBI:18420"/>
    </cofactor>
</comment>
<dbReference type="InterPro" id="IPR015797">
    <property type="entry name" value="NUDIX_hydrolase-like_dom_sf"/>
</dbReference>
<dbReference type="GO" id="GO:0009240">
    <property type="term" value="P:isopentenyl diphosphate biosynthetic process"/>
    <property type="evidence" value="ECO:0007669"/>
    <property type="project" value="TreeGrafter"/>
</dbReference>
<dbReference type="GO" id="GO:0050992">
    <property type="term" value="P:dimethylallyl diphosphate biosynthetic process"/>
    <property type="evidence" value="ECO:0007669"/>
    <property type="project" value="UniProtKB-UniPathway"/>
</dbReference>
<reference evidence="14" key="1">
    <citation type="journal article" date="2019" name="bioRxiv">
        <title>Genome diversification in globally distributed novel marine Proteobacteria is linked to environmental adaptation.</title>
        <authorList>
            <person name="Zhou Z."/>
            <person name="Tran P.Q."/>
            <person name="Kieft K."/>
            <person name="Anantharaman K."/>
        </authorList>
    </citation>
    <scope>NUCLEOTIDE SEQUENCE [LARGE SCALE GENOMIC DNA]</scope>
</reference>
<proteinExistence type="inferred from homology"/>
<keyword evidence="8" id="KW-0752">Steroid biosynthesis</keyword>
<dbReference type="Proteomes" id="UP000585802">
    <property type="component" value="Unassembled WGS sequence"/>
</dbReference>
<organism evidence="13 14">
    <name type="scientific">Marine Group III euryarchaeote</name>
    <dbReference type="NCBI Taxonomy" id="2173149"/>
    <lineage>
        <taxon>Archaea</taxon>
        <taxon>Methanobacteriati</taxon>
        <taxon>Thermoplasmatota</taxon>
        <taxon>Thermoplasmata</taxon>
        <taxon>Candidatus Thermoprofundales</taxon>
    </lineage>
</organism>
<dbReference type="NCBIfam" id="TIGR02150">
    <property type="entry name" value="IPP_isom_1"/>
    <property type="match status" value="1"/>
</dbReference>
<evidence type="ECO:0000313" key="14">
    <source>
        <dbReference type="Proteomes" id="UP000585802"/>
    </source>
</evidence>
<keyword evidence="5" id="KW-0444">Lipid biosynthesis</keyword>
<dbReference type="PANTHER" id="PTHR10885:SF0">
    <property type="entry name" value="ISOPENTENYL-DIPHOSPHATE DELTA-ISOMERASE"/>
    <property type="match status" value="1"/>
</dbReference>
<comment type="pathway">
    <text evidence="2">Isoprenoid biosynthesis; dimethylallyl diphosphate biosynthesis; dimethylallyl diphosphate from isopentenyl diphosphate: step 1/1.</text>
</comment>
<dbReference type="AlphaFoldDB" id="A0A7J4GU53"/>
<evidence type="ECO:0000256" key="3">
    <source>
        <dbReference type="ARBA" id="ARBA00007579"/>
    </source>
</evidence>
<dbReference type="Gene3D" id="3.90.79.10">
    <property type="entry name" value="Nucleoside Triphosphate Pyrophosphohydrolase"/>
    <property type="match status" value="1"/>
</dbReference>
<dbReference type="GO" id="GO:0005737">
    <property type="term" value="C:cytoplasm"/>
    <property type="evidence" value="ECO:0007669"/>
    <property type="project" value="TreeGrafter"/>
</dbReference>
<comment type="caution">
    <text evidence="13">The sequence shown here is derived from an EMBL/GenBank/DDBJ whole genome shotgun (WGS) entry which is preliminary data.</text>
</comment>
<accession>A0A7J4GU53</accession>
<keyword evidence="6" id="KW-0479">Metal-binding</keyword>
<evidence type="ECO:0000256" key="11">
    <source>
        <dbReference type="ARBA" id="ARBA00023235"/>
    </source>
</evidence>
<evidence type="ECO:0000256" key="9">
    <source>
        <dbReference type="ARBA" id="ARBA00023098"/>
    </source>
</evidence>
<dbReference type="NCBIfam" id="NF002995">
    <property type="entry name" value="PRK03759.1"/>
    <property type="match status" value="1"/>
</dbReference>
<evidence type="ECO:0000313" key="13">
    <source>
        <dbReference type="EMBL" id="HIF37060.1"/>
    </source>
</evidence>
<evidence type="ECO:0000256" key="5">
    <source>
        <dbReference type="ARBA" id="ARBA00022516"/>
    </source>
</evidence>